<dbReference type="EMBL" id="SLXO01000008">
    <property type="protein sequence ID" value="TCP33056.1"/>
    <property type="molecule type" value="Genomic_DNA"/>
</dbReference>
<dbReference type="RefSeq" id="WP_132708982.1">
    <property type="nucleotide sequence ID" value="NZ_JACIGF010000008.1"/>
</dbReference>
<dbReference type="InterPro" id="IPR014942">
    <property type="entry name" value="AbiEii"/>
</dbReference>
<dbReference type="InParanoid" id="A0A4V2SNZ1"/>
<keyword evidence="2" id="KW-1185">Reference proteome</keyword>
<reference evidence="1 2" key="1">
    <citation type="submission" date="2019-03" db="EMBL/GenBank/DDBJ databases">
        <title>Genomic Encyclopedia of Type Strains, Phase IV (KMG-IV): sequencing the most valuable type-strain genomes for metagenomic binning, comparative biology and taxonomic classification.</title>
        <authorList>
            <person name="Goeker M."/>
        </authorList>
    </citation>
    <scope>NUCLEOTIDE SEQUENCE [LARGE SCALE GENOMIC DNA]</scope>
    <source>
        <strain evidence="1 2">DSM 2132</strain>
    </source>
</reference>
<proteinExistence type="predicted"/>
<dbReference type="Pfam" id="PF08843">
    <property type="entry name" value="AbiEii"/>
    <property type="match status" value="1"/>
</dbReference>
<evidence type="ECO:0000313" key="2">
    <source>
        <dbReference type="Proteomes" id="UP000295399"/>
    </source>
</evidence>
<protein>
    <submittedName>
        <fullName evidence="1">Putative nucleotidyltransferase component of viral defense system</fullName>
    </submittedName>
</protein>
<organism evidence="1 2">
    <name type="scientific">Rhodothalassium salexigens DSM 2132</name>
    <dbReference type="NCBI Taxonomy" id="1188247"/>
    <lineage>
        <taxon>Bacteria</taxon>
        <taxon>Pseudomonadati</taxon>
        <taxon>Pseudomonadota</taxon>
        <taxon>Alphaproteobacteria</taxon>
        <taxon>Rhodothalassiales</taxon>
        <taxon>Rhodothalassiaceae</taxon>
        <taxon>Rhodothalassium</taxon>
    </lineage>
</organism>
<dbReference type="Proteomes" id="UP000295399">
    <property type="component" value="Unassembled WGS sequence"/>
</dbReference>
<comment type="caution">
    <text evidence="1">The sequence shown here is derived from an EMBL/GenBank/DDBJ whole genome shotgun (WGS) entry which is preliminary data.</text>
</comment>
<name>A0A4V2SNZ1_RHOSA</name>
<keyword evidence="1" id="KW-0808">Transferase</keyword>
<dbReference type="AlphaFoldDB" id="A0A4V2SNZ1"/>
<dbReference type="GO" id="GO:0016740">
    <property type="term" value="F:transferase activity"/>
    <property type="evidence" value="ECO:0007669"/>
    <property type="project" value="UniProtKB-KW"/>
</dbReference>
<accession>A0A4V2SNZ1</accession>
<evidence type="ECO:0000313" key="1">
    <source>
        <dbReference type="EMBL" id="TCP33056.1"/>
    </source>
</evidence>
<sequence length="303" mass="34632">MVDPKANIAASVRDRLKNEARKQGTTLNALLIRFGLERFLYRLGQSPHWDRYLLKGAMLFVSWADMPFRPTQDLDLSAPAPFDPDRVEADIRDICAMAIEPADGLVFQPESLRVDPIREANSYHGFRVRFDWTLGQARISNQIDIGFGDAITPGPVEMDYPALLDMPQAHIRAYPRETVVAEKFEAIVSIGLANSRMKDFYDLWLMSETFEFDGALLLEAVRTTFERRRTALPAEPPAGLQDEFASDPDRTSMWLAFLKRAEMKSAPDFDRVIVRLRDFLMPLGLQNTENLIWQNGSWRNVHL</sequence>
<gene>
    <name evidence="1" type="ORF">EV659_108157</name>
</gene>
<dbReference type="OrthoDB" id="9808443at2"/>